<evidence type="ECO:0000256" key="1">
    <source>
        <dbReference type="SAM" id="Phobius"/>
    </source>
</evidence>
<sequence length="142" mass="15379">MSLGQDGSVLGPIIFLLLYNIPYILTRYFGTYLGFTLGSKYIKEAYENGIMSIITKAVGIVGLMMVGGMICQTVGLTTTLNFNLGGIEYKLQEILDQILKGMLPLTATFTCFGLIRKKVSPNLILIGIIVVSFVLSLLGICG</sequence>
<feature type="transmembrane region" description="Helical" evidence="1">
    <location>
        <begin position="12"/>
        <end position="37"/>
    </location>
</feature>
<dbReference type="InterPro" id="IPR004704">
    <property type="entry name" value="PTS_IID_man"/>
</dbReference>
<keyword evidence="1" id="KW-1133">Transmembrane helix</keyword>
<protein>
    <submittedName>
        <fullName evidence="2">PTS system mannose/fructose/sorbose family transporter subunit IID</fullName>
    </submittedName>
</protein>
<dbReference type="Pfam" id="PF03613">
    <property type="entry name" value="EIID-AGA"/>
    <property type="match status" value="1"/>
</dbReference>
<proteinExistence type="predicted"/>
<dbReference type="Proteomes" id="UP001060112">
    <property type="component" value="Chromosome"/>
</dbReference>
<keyword evidence="1" id="KW-0812">Transmembrane</keyword>
<evidence type="ECO:0000313" key="2">
    <source>
        <dbReference type="EMBL" id="UTY40888.1"/>
    </source>
</evidence>
<keyword evidence="3" id="KW-1185">Reference proteome</keyword>
<evidence type="ECO:0000313" key="3">
    <source>
        <dbReference type="Proteomes" id="UP001060112"/>
    </source>
</evidence>
<accession>A0ABY5IA22</accession>
<keyword evidence="1" id="KW-0472">Membrane</keyword>
<feature type="transmembrane region" description="Helical" evidence="1">
    <location>
        <begin position="57"/>
        <end position="78"/>
    </location>
</feature>
<organism evidence="2 3">
    <name type="scientific">Allocoprobacillus halotolerans</name>
    <dbReference type="NCBI Taxonomy" id="2944914"/>
    <lineage>
        <taxon>Bacteria</taxon>
        <taxon>Bacillati</taxon>
        <taxon>Bacillota</taxon>
        <taxon>Erysipelotrichia</taxon>
        <taxon>Erysipelotrichales</taxon>
        <taxon>Erysipelotrichaceae</taxon>
        <taxon>Allocoprobacillus</taxon>
    </lineage>
</organism>
<gene>
    <name evidence="2" type="ORF">NMU03_16000</name>
</gene>
<reference evidence="2" key="1">
    <citation type="submission" date="2022-07" db="EMBL/GenBank/DDBJ databases">
        <title>Faecal culturing of patients with breast cancer.</title>
        <authorList>
            <person name="Teng N.M.Y."/>
            <person name="Kiu R."/>
            <person name="Evans R."/>
            <person name="Baker D.J."/>
            <person name="Zenner C."/>
            <person name="Robinson S.D."/>
            <person name="Hall L.J."/>
        </authorList>
    </citation>
    <scope>NUCLEOTIDE SEQUENCE</scope>
    <source>
        <strain evidence="2">LH1062</strain>
    </source>
</reference>
<dbReference type="PANTHER" id="PTHR32502">
    <property type="entry name" value="N-ACETYLGALACTOSAMINE PERMEASE II COMPONENT-RELATED"/>
    <property type="match status" value="1"/>
</dbReference>
<dbReference type="InterPro" id="IPR050303">
    <property type="entry name" value="GatZ_KbaZ_carbometab"/>
</dbReference>
<name>A0ABY5IA22_9FIRM</name>
<dbReference type="PROSITE" id="PS51108">
    <property type="entry name" value="PTS_EIID"/>
    <property type="match status" value="1"/>
</dbReference>
<feature type="transmembrane region" description="Helical" evidence="1">
    <location>
        <begin position="122"/>
        <end position="140"/>
    </location>
</feature>
<dbReference type="EMBL" id="CP101620">
    <property type="protein sequence ID" value="UTY40888.1"/>
    <property type="molecule type" value="Genomic_DNA"/>
</dbReference>
<dbReference type="PANTHER" id="PTHR32502:SF23">
    <property type="entry name" value="TRANSPORT PROTEIN, PTS SYSTEM"/>
    <property type="match status" value="1"/>
</dbReference>